<feature type="domain" description="SAM" evidence="7">
    <location>
        <begin position="470"/>
        <end position="528"/>
    </location>
</feature>
<dbReference type="FunFam" id="1.10.150.50:FF:000007">
    <property type="entry name" value="Liprin-beta-1 isoform 1"/>
    <property type="match status" value="1"/>
</dbReference>
<dbReference type="SUPFAM" id="SSF47769">
    <property type="entry name" value="SAM/Pointed domain"/>
    <property type="match status" value="3"/>
</dbReference>
<feature type="region of interest" description="Disordered" evidence="6">
    <location>
        <begin position="180"/>
        <end position="273"/>
    </location>
</feature>
<name>A0A1B6D628_9HEMI</name>
<dbReference type="PANTHER" id="PTHR12587:SF14">
    <property type="entry name" value="AT31531P"/>
    <property type="match status" value="1"/>
</dbReference>
<reference evidence="8" key="1">
    <citation type="submission" date="2015-12" db="EMBL/GenBank/DDBJ databases">
        <title>De novo transcriptome assembly of four potential Pierce s Disease insect vectors from Arizona vineyards.</title>
        <authorList>
            <person name="Tassone E.E."/>
        </authorList>
    </citation>
    <scope>NUCLEOTIDE SEQUENCE</scope>
</reference>
<evidence type="ECO:0000256" key="6">
    <source>
        <dbReference type="SAM" id="MobiDB-lite"/>
    </source>
</evidence>
<dbReference type="InterPro" id="IPR058914">
    <property type="entry name" value="LIPB1/2_CC"/>
</dbReference>
<keyword evidence="3" id="KW-0677">Repeat</keyword>
<dbReference type="InterPro" id="IPR029515">
    <property type="entry name" value="Liprin"/>
</dbReference>
<dbReference type="Gene3D" id="1.10.150.50">
    <property type="entry name" value="Transcription Factor, Ets-1"/>
    <property type="match status" value="3"/>
</dbReference>
<dbReference type="InterPro" id="IPR013761">
    <property type="entry name" value="SAM/pointed_sf"/>
</dbReference>
<dbReference type="Pfam" id="PF26022">
    <property type="entry name" value="CC_Liprin_beta"/>
    <property type="match status" value="1"/>
</dbReference>
<dbReference type="InterPro" id="IPR037617">
    <property type="entry name" value="LIPB1/2_SAM_1"/>
</dbReference>
<organism evidence="8">
    <name type="scientific">Clastoptera arizonana</name>
    <name type="common">Arizona spittle bug</name>
    <dbReference type="NCBI Taxonomy" id="38151"/>
    <lineage>
        <taxon>Eukaryota</taxon>
        <taxon>Metazoa</taxon>
        <taxon>Ecdysozoa</taxon>
        <taxon>Arthropoda</taxon>
        <taxon>Hexapoda</taxon>
        <taxon>Insecta</taxon>
        <taxon>Pterygota</taxon>
        <taxon>Neoptera</taxon>
        <taxon>Paraneoptera</taxon>
        <taxon>Hemiptera</taxon>
        <taxon>Auchenorrhyncha</taxon>
        <taxon>Cercopoidea</taxon>
        <taxon>Clastopteridae</taxon>
        <taxon>Clastoptera</taxon>
    </lineage>
</organism>
<dbReference type="CDD" id="cd09566">
    <property type="entry name" value="SAM_liprin-beta1_2_repeat2"/>
    <property type="match status" value="1"/>
</dbReference>
<dbReference type="SMART" id="SM00454">
    <property type="entry name" value="SAM"/>
    <property type="match status" value="3"/>
</dbReference>
<dbReference type="InterPro" id="IPR037618">
    <property type="entry name" value="LIPB1/2_SAM_2nd"/>
</dbReference>
<dbReference type="Pfam" id="PF00536">
    <property type="entry name" value="SAM_1"/>
    <property type="match status" value="2"/>
</dbReference>
<feature type="region of interest" description="Disordered" evidence="6">
    <location>
        <begin position="686"/>
        <end position="729"/>
    </location>
</feature>
<dbReference type="GO" id="GO:0005829">
    <property type="term" value="C:cytosol"/>
    <property type="evidence" value="ECO:0007669"/>
    <property type="project" value="UniProtKB-ARBA"/>
</dbReference>
<keyword evidence="4 5" id="KW-0175">Coiled coil</keyword>
<feature type="compositionally biased region" description="Polar residues" evidence="6">
    <location>
        <begin position="198"/>
        <end position="212"/>
    </location>
</feature>
<evidence type="ECO:0000256" key="3">
    <source>
        <dbReference type="ARBA" id="ARBA00022737"/>
    </source>
</evidence>
<keyword evidence="2" id="KW-0597">Phosphoprotein</keyword>
<sequence>MGKAQKSVPVIDSPHSEASKLLEAALQQMDGIISGVGTETETRATLQAADRLAAALLEAPLLPPLPDTSTLNTLRTWLQQPNQDIEDHIRRLESDKESLTLQVTVLHEQIDAQSEKISDLEKILDDKKKQLSSAEDILHREMLTRSSLETQKLEFLAVVSELKRQQAALERENCELRDRLAEERRRNKPPIVPRSSPFPMSTPNNSQALSRGTSPSPSPVPNTVSPRKITEHQDDMHIQNQQQTPLPPYRRAGEQQYSSLPRQSTLSSETPKKGVAFGRSFHLIRHIADRSSSVPNLAETETVVINDVSSDVDGRSHSPHQSPSPSLQVKKSNGIKRIFGRMKRSGSGNLDDLPGDGEFKRGGIRATAGARLGWSSHTHTKANVPFSEWNLDTICDWLMDLGLESCVPEAKNWVKNGAQLLAASTHDIEKELGLKNPLHRKKLHLALHCFRGLPGDSFLIPSGYLDTTWVLRWLDDVGLPQHKDAFLAARVDGRLLHRLTVDDLTTLHVTSVLHVASIRTSIQVLRSQNFEPNCLIRRSDPDEPATEGTKDVALWTNHRVMEWLRVVDLAEYAPNLRGSGVHGGLLVYEPRFTGELLASLLSIPPGKTLLRRHLMTHFKELLGREVIQEKREAEASLGYVPLTATAKMKVVKKSQFTLKRKKSKSELDYGELVCALSQSRAEEQAGESLSVSGISKTTQSPGVASHEVTMSPSQNGIEDKVAGDRNSTV</sequence>
<comment type="similarity">
    <text evidence="1">Belongs to the liprin family. Liprin-beta subfamily.</text>
</comment>
<evidence type="ECO:0000256" key="2">
    <source>
        <dbReference type="ARBA" id="ARBA00022553"/>
    </source>
</evidence>
<feature type="compositionally biased region" description="Polar residues" evidence="6">
    <location>
        <begin position="255"/>
        <end position="269"/>
    </location>
</feature>
<feature type="compositionally biased region" description="Polar residues" evidence="6">
    <location>
        <begin position="687"/>
        <end position="716"/>
    </location>
</feature>
<feature type="compositionally biased region" description="Basic and acidic residues" evidence="6">
    <location>
        <begin position="228"/>
        <end position="237"/>
    </location>
</feature>
<proteinExistence type="inferred from homology"/>
<dbReference type="CDD" id="cd09569">
    <property type="entry name" value="SAM_liprin-beta1_2_repeat3"/>
    <property type="match status" value="1"/>
</dbReference>
<evidence type="ECO:0000313" key="9">
    <source>
        <dbReference type="EMBL" id="JAS27863.1"/>
    </source>
</evidence>
<dbReference type="InterPro" id="IPR037619">
    <property type="entry name" value="LIPB1/2_SAM_3rd"/>
</dbReference>
<feature type="coiled-coil region" evidence="5">
    <location>
        <begin position="82"/>
        <end position="137"/>
    </location>
</feature>
<evidence type="ECO:0000256" key="5">
    <source>
        <dbReference type="SAM" id="Coils"/>
    </source>
</evidence>
<dbReference type="CDD" id="cd09563">
    <property type="entry name" value="SAM_liprin-beta1_2_repeat1"/>
    <property type="match status" value="1"/>
</dbReference>
<evidence type="ECO:0000259" key="7">
    <source>
        <dbReference type="PROSITE" id="PS50105"/>
    </source>
</evidence>
<dbReference type="InterPro" id="IPR001660">
    <property type="entry name" value="SAM"/>
</dbReference>
<dbReference type="Pfam" id="PF07647">
    <property type="entry name" value="SAM_2"/>
    <property type="match status" value="1"/>
</dbReference>
<dbReference type="EMBL" id="GEDC01016168">
    <property type="protein sequence ID" value="JAS21130.1"/>
    <property type="molecule type" value="Transcribed_RNA"/>
</dbReference>
<dbReference type="GO" id="GO:0007528">
    <property type="term" value="P:neuromuscular junction development"/>
    <property type="evidence" value="ECO:0007669"/>
    <property type="project" value="TreeGrafter"/>
</dbReference>
<feature type="region of interest" description="Disordered" evidence="6">
    <location>
        <begin position="310"/>
        <end position="330"/>
    </location>
</feature>
<dbReference type="PROSITE" id="PS50105">
    <property type="entry name" value="SAM_DOMAIN"/>
    <property type="match status" value="2"/>
</dbReference>
<dbReference type="FunFam" id="1.10.150.50:FF:000005">
    <property type="entry name" value="Liprin-beta-1 isoform 1"/>
    <property type="match status" value="1"/>
</dbReference>
<gene>
    <name evidence="8" type="ORF">g.34206</name>
    <name evidence="9" type="ORF">g.34223</name>
</gene>
<protein>
    <recommendedName>
        <fullName evidence="7">SAM domain-containing protein</fullName>
    </recommendedName>
</protein>
<dbReference type="AlphaFoldDB" id="A0A1B6D628"/>
<feature type="domain" description="SAM" evidence="7">
    <location>
        <begin position="389"/>
        <end position="453"/>
    </location>
</feature>
<evidence type="ECO:0000256" key="4">
    <source>
        <dbReference type="ARBA" id="ARBA00023054"/>
    </source>
</evidence>
<dbReference type="GO" id="GO:0048786">
    <property type="term" value="C:presynaptic active zone"/>
    <property type="evidence" value="ECO:0007669"/>
    <property type="project" value="TreeGrafter"/>
</dbReference>
<accession>A0A1B6D628</accession>
<dbReference type="PANTHER" id="PTHR12587">
    <property type="entry name" value="LAR INTERACTING PROTEIN LIP -RELATED PROTEIN"/>
    <property type="match status" value="1"/>
</dbReference>
<evidence type="ECO:0000313" key="8">
    <source>
        <dbReference type="EMBL" id="JAS21130.1"/>
    </source>
</evidence>
<dbReference type="EMBL" id="GEDC01009435">
    <property type="protein sequence ID" value="JAS27863.1"/>
    <property type="molecule type" value="Transcribed_RNA"/>
</dbReference>
<evidence type="ECO:0000256" key="1">
    <source>
        <dbReference type="ARBA" id="ARBA00007547"/>
    </source>
</evidence>